<reference evidence="1 2" key="1">
    <citation type="submission" date="2013-01" db="EMBL/GenBank/DDBJ databases">
        <authorList>
            <person name="Harkins D.M."/>
            <person name="Durkin A.S."/>
            <person name="Brinkac L.M."/>
            <person name="Haft D.H."/>
            <person name="Selengut J.D."/>
            <person name="Sanka R."/>
            <person name="DePew J."/>
            <person name="Purushe J."/>
            <person name="Whelen A.C."/>
            <person name="Vinetz J.M."/>
            <person name="Sutton G.G."/>
            <person name="Nierman W.C."/>
            <person name="Fouts D.E."/>
        </authorList>
    </citation>
    <scope>NUCLEOTIDE SEQUENCE [LARGE SCALE GENOMIC DNA]</scope>
    <source>
        <strain evidence="1 2">2007001578</strain>
    </source>
</reference>
<evidence type="ECO:0000313" key="1">
    <source>
        <dbReference type="EMBL" id="EMM99330.1"/>
    </source>
</evidence>
<accession>A0ABP2T4X6</accession>
<organism evidence="1 2">
    <name type="scientific">Leptospira noguchii str. 2007001578</name>
    <dbReference type="NCBI Taxonomy" id="1049974"/>
    <lineage>
        <taxon>Bacteria</taxon>
        <taxon>Pseudomonadati</taxon>
        <taxon>Spirochaetota</taxon>
        <taxon>Spirochaetia</taxon>
        <taxon>Leptospirales</taxon>
        <taxon>Leptospiraceae</taxon>
        <taxon>Leptospira</taxon>
    </lineage>
</organism>
<keyword evidence="2" id="KW-1185">Reference proteome</keyword>
<proteinExistence type="predicted"/>
<dbReference type="EMBL" id="AHMH02000121">
    <property type="protein sequence ID" value="EMM99330.1"/>
    <property type="molecule type" value="Genomic_DNA"/>
</dbReference>
<comment type="caution">
    <text evidence="1">The sequence shown here is derived from an EMBL/GenBank/DDBJ whole genome shotgun (WGS) entry which is preliminary data.</text>
</comment>
<dbReference type="Proteomes" id="UP000012099">
    <property type="component" value="Unassembled WGS sequence"/>
</dbReference>
<name>A0ABP2T4X6_9LEPT</name>
<protein>
    <submittedName>
        <fullName evidence="1">Uncharacterized protein</fullName>
    </submittedName>
</protein>
<evidence type="ECO:0000313" key="2">
    <source>
        <dbReference type="Proteomes" id="UP000012099"/>
    </source>
</evidence>
<sequence length="66" mass="7959">MTVVKRRFHAGIEVYYKISDFLKQLFLELKGNKNFLKKIGIILTLSCFKKDYWILETKKFLIFIIL</sequence>
<gene>
    <name evidence="1" type="ORF">LEP1GSC035_4175</name>
</gene>